<keyword evidence="2" id="KW-0378">Hydrolase</keyword>
<dbReference type="InterPro" id="IPR015927">
    <property type="entry name" value="Peptidase_S24_S26A/B/C"/>
</dbReference>
<evidence type="ECO:0000256" key="1">
    <source>
        <dbReference type="ARBA" id="ARBA00022670"/>
    </source>
</evidence>
<dbReference type="PROSITE" id="PS00501">
    <property type="entry name" value="SPASE_I_1"/>
    <property type="match status" value="1"/>
</dbReference>
<evidence type="ECO:0000313" key="5">
    <source>
        <dbReference type="Proteomes" id="UP000009231"/>
    </source>
</evidence>
<organism evidence="4 5">
    <name type="scientific">Methanobacterium paludis (strain DSM 25820 / JCM 18151 / SWAN1)</name>
    <dbReference type="NCBI Taxonomy" id="868131"/>
    <lineage>
        <taxon>Archaea</taxon>
        <taxon>Methanobacteriati</taxon>
        <taxon>Methanobacteriota</taxon>
        <taxon>Methanomada group</taxon>
        <taxon>Methanobacteria</taxon>
        <taxon>Methanobacteriales</taxon>
        <taxon>Methanobacteriaceae</taxon>
        <taxon>Methanobacterium</taxon>
    </lineage>
</organism>
<evidence type="ECO:0000259" key="3">
    <source>
        <dbReference type="Pfam" id="PF00717"/>
    </source>
</evidence>
<dbReference type="STRING" id="868131.MSWAN_1727"/>
<sequence length="207" mass="22362">MILASIAVIALAVTAFYVSSNSHDVGITIKTNGTAITAVDMTSFSIIPSSMRSEIWQTSGNDLNDDKSTVDSFKSDIKAIAKKYNCTASVKIESQFGVDQLPMPASVKGTSMVPTLQDGQSIILLKTTDLKVGEIVVARHPTYGLIVKRLAAINGSQVYLRSDNRQIEVIGTKTVVENGRSEVLTIEKTPLDTWLPKENVVGVVKVY</sequence>
<dbReference type="Pfam" id="PF00717">
    <property type="entry name" value="Peptidase_S24"/>
    <property type="match status" value="1"/>
</dbReference>
<keyword evidence="1" id="KW-0645">Protease</keyword>
<dbReference type="SUPFAM" id="SSF51306">
    <property type="entry name" value="LexA/Signal peptidase"/>
    <property type="match status" value="1"/>
</dbReference>
<keyword evidence="5" id="KW-1185">Reference proteome</keyword>
<dbReference type="InterPro" id="IPR019756">
    <property type="entry name" value="Pept_S26A_signal_pept_1_Ser-AS"/>
</dbReference>
<dbReference type="EMBL" id="CP002772">
    <property type="protein sequence ID" value="AEG18738.1"/>
    <property type="molecule type" value="Genomic_DNA"/>
</dbReference>
<dbReference type="KEGG" id="mew:MSWAN_1727"/>
<evidence type="ECO:0000256" key="2">
    <source>
        <dbReference type="ARBA" id="ARBA00022801"/>
    </source>
</evidence>
<protein>
    <submittedName>
        <fullName evidence="4">Peptidase S24/S26A/S26B, conserved region</fullName>
    </submittedName>
</protein>
<dbReference type="GO" id="GO:0006508">
    <property type="term" value="P:proteolysis"/>
    <property type="evidence" value="ECO:0007669"/>
    <property type="project" value="UniProtKB-KW"/>
</dbReference>
<dbReference type="HOGENOM" id="CLU_1340735_0_0_2"/>
<dbReference type="AlphaFoldDB" id="F6D3E6"/>
<feature type="domain" description="Peptidase S24/S26A/S26B/S26C" evidence="3">
    <location>
        <begin position="106"/>
        <end position="170"/>
    </location>
</feature>
<reference evidence="4 5" key="1">
    <citation type="journal article" date="2014" name="Int. J. Syst. Evol. Microbiol.">
        <title>Methanobacterium paludis sp. nov. and a novel strain of Methanobacterium lacus isolated from northern peatlands.</title>
        <authorList>
            <person name="Cadillo-Quiroz H."/>
            <person name="Brauer S.L."/>
            <person name="Goodson N."/>
            <person name="Yavitt J.B."/>
            <person name="Zinder S.H."/>
        </authorList>
    </citation>
    <scope>NUCLEOTIDE SEQUENCE [LARGE SCALE GENOMIC DNA]</scope>
    <source>
        <strain evidence="5">DSM 25820 / JCM 18151 / SWAN1</strain>
    </source>
</reference>
<gene>
    <name evidence="4" type="ordered locus">MSWAN_1727</name>
</gene>
<dbReference type="Gene3D" id="2.10.109.10">
    <property type="entry name" value="Umud Fragment, subunit A"/>
    <property type="match status" value="1"/>
</dbReference>
<dbReference type="eggNOG" id="arCOG09715">
    <property type="taxonomic scope" value="Archaea"/>
</dbReference>
<evidence type="ECO:0000313" key="4">
    <source>
        <dbReference type="EMBL" id="AEG18738.1"/>
    </source>
</evidence>
<dbReference type="GO" id="GO:0016020">
    <property type="term" value="C:membrane"/>
    <property type="evidence" value="ECO:0007669"/>
    <property type="project" value="InterPro"/>
</dbReference>
<name>F6D3E6_METPW</name>
<dbReference type="GO" id="GO:0004252">
    <property type="term" value="F:serine-type endopeptidase activity"/>
    <property type="evidence" value="ECO:0007669"/>
    <property type="project" value="InterPro"/>
</dbReference>
<dbReference type="Proteomes" id="UP000009231">
    <property type="component" value="Chromosome"/>
</dbReference>
<dbReference type="InterPro" id="IPR036286">
    <property type="entry name" value="LexA/Signal_pep-like_sf"/>
</dbReference>
<dbReference type="CDD" id="cd06462">
    <property type="entry name" value="Peptidase_S24_S26"/>
    <property type="match status" value="1"/>
</dbReference>
<proteinExistence type="predicted"/>
<accession>F6D3E6</accession>